<comment type="caution">
    <text evidence="2">The sequence shown here is derived from an EMBL/GenBank/DDBJ whole genome shotgun (WGS) entry which is preliminary data.</text>
</comment>
<dbReference type="Pfam" id="PF07550">
    <property type="entry name" value="Shr-like_HID"/>
    <property type="match status" value="1"/>
</dbReference>
<evidence type="ECO:0000313" key="2">
    <source>
        <dbReference type="EMBL" id="GGD97110.1"/>
    </source>
</evidence>
<gene>
    <name evidence="2" type="ORF">GCM10010911_64790</name>
</gene>
<feature type="domain" description="Heme-binding protein Shr-like Hb-interacting" evidence="1">
    <location>
        <begin position="496"/>
        <end position="565"/>
    </location>
</feature>
<sequence>MSTTKAMTAVDNAGRTMLRKVSLYLLMGVMVVTALAISTKASAAPGYFVPVYTGSNNYGDELSLYFSSNFSINTLNEEERYTFLKNKITIATDGVNFEALPGHSEIYQNSSYINIYYDNNIPVVPTQNTKIKIAAGALVTSSDDLNEEMILNVSPPVIQGTEISADNKTVTITFQNELQEYNIYNLAQNIYLSRNGVDSYREYLSSNLGTASIVSGKLVITFNQSLSGANNLISINGGALKDSFGNTQGNGIMSAPIQVHANVDNKAPEWERVYFSNSNRTLNIVFDEDIQSNITEPGSIRNFIEYYNPTTENYVNVGQQSEEDVKVTFSGRSLMIEFKTSMSRSEIGYIQIAPNSIKDMANNVYTYWIGGSVYPVEGWEDYFNYAYFSHNGRWLNLEFEGNLLDQTLDEDDVSHLQDKIKISTDGTTFTDLDPRDTVTLQDNRMVIIFHDMKKSGTVTLKILEGAFMDGHHNMQLPEFNSVIGFNVPDITGYLFSNEASELAFEDNEEWRNKVRTIKIQGENGYARTLTSSEYALTAGKLTIVPGIFEKGTVYEIIILAEGYSERAAFYTKSIFARAQQSSEVFYMTAPAVTNENGITAKINVLNMDISAYIDPAGLRITPTQSVVFQLMDGDTPVSIVSAKLKMNTGTYSANFNVKETAGKAYTVRAFIVSKYDADTTNIGMNMAKQVTQLELDLKQNELERAVEYILNDY</sequence>
<dbReference type="EMBL" id="BMHP01000009">
    <property type="protein sequence ID" value="GGD97110.1"/>
    <property type="molecule type" value="Genomic_DNA"/>
</dbReference>
<reference evidence="2" key="1">
    <citation type="journal article" date="2014" name="Int. J. Syst. Evol. Microbiol.">
        <title>Complete genome sequence of Corynebacterium casei LMG S-19264T (=DSM 44701T), isolated from a smear-ripened cheese.</title>
        <authorList>
            <consortium name="US DOE Joint Genome Institute (JGI-PGF)"/>
            <person name="Walter F."/>
            <person name="Albersmeier A."/>
            <person name="Kalinowski J."/>
            <person name="Ruckert C."/>
        </authorList>
    </citation>
    <scope>NUCLEOTIDE SEQUENCE</scope>
    <source>
        <strain evidence="2">CGMCC 1.15178</strain>
    </source>
</reference>
<organism evidence="2 3">
    <name type="scientific">Paenibacillus nasutitermitis</name>
    <dbReference type="NCBI Taxonomy" id="1652958"/>
    <lineage>
        <taxon>Bacteria</taxon>
        <taxon>Bacillati</taxon>
        <taxon>Bacillota</taxon>
        <taxon>Bacilli</taxon>
        <taxon>Bacillales</taxon>
        <taxon>Paenibacillaceae</taxon>
        <taxon>Paenibacillus</taxon>
    </lineage>
</organism>
<dbReference type="Proteomes" id="UP000612456">
    <property type="component" value="Unassembled WGS sequence"/>
</dbReference>
<reference evidence="2" key="2">
    <citation type="submission" date="2020-09" db="EMBL/GenBank/DDBJ databases">
        <authorList>
            <person name="Sun Q."/>
            <person name="Zhou Y."/>
        </authorList>
    </citation>
    <scope>NUCLEOTIDE SEQUENCE</scope>
    <source>
        <strain evidence="2">CGMCC 1.15178</strain>
    </source>
</reference>
<protein>
    <recommendedName>
        <fullName evidence="1">Heme-binding protein Shr-like Hb-interacting domain-containing protein</fullName>
    </recommendedName>
</protein>
<name>A0A917E2T0_9BACL</name>
<evidence type="ECO:0000259" key="1">
    <source>
        <dbReference type="Pfam" id="PF07550"/>
    </source>
</evidence>
<proteinExistence type="predicted"/>
<keyword evidence="3" id="KW-1185">Reference proteome</keyword>
<dbReference type="AlphaFoldDB" id="A0A917E2T0"/>
<dbReference type="RefSeq" id="WP_188999194.1">
    <property type="nucleotide sequence ID" value="NZ_BMHP01000009.1"/>
</dbReference>
<dbReference type="InterPro" id="IPR011432">
    <property type="entry name" value="Shr-like_HID"/>
</dbReference>
<accession>A0A917E2T0</accession>
<evidence type="ECO:0000313" key="3">
    <source>
        <dbReference type="Proteomes" id="UP000612456"/>
    </source>
</evidence>